<evidence type="ECO:0000313" key="6">
    <source>
        <dbReference type="Proteomes" id="UP001428290"/>
    </source>
</evidence>
<dbReference type="InterPro" id="IPR004843">
    <property type="entry name" value="Calcineurin-like_PHP"/>
</dbReference>
<keyword evidence="6" id="KW-1185">Reference proteome</keyword>
<feature type="transmembrane region" description="Helical" evidence="3">
    <location>
        <begin position="31"/>
        <end position="50"/>
    </location>
</feature>
<organism evidence="5 6">
    <name type="scientific">Herpetosiphon gulosus</name>
    <dbReference type="NCBI Taxonomy" id="1973496"/>
    <lineage>
        <taxon>Bacteria</taxon>
        <taxon>Bacillati</taxon>
        <taxon>Chloroflexota</taxon>
        <taxon>Chloroflexia</taxon>
        <taxon>Herpetosiphonales</taxon>
        <taxon>Herpetosiphonaceae</taxon>
        <taxon>Herpetosiphon</taxon>
    </lineage>
</organism>
<dbReference type="InterPro" id="IPR029052">
    <property type="entry name" value="Metallo-depent_PP-like"/>
</dbReference>
<feature type="domain" description="Calcineurin-like phosphoesterase" evidence="4">
    <location>
        <begin position="102"/>
        <end position="262"/>
    </location>
</feature>
<comment type="caution">
    <text evidence="5">The sequence shown here is derived from an EMBL/GenBank/DDBJ whole genome shotgun (WGS) entry which is preliminary data.</text>
</comment>
<dbReference type="PANTHER" id="PTHR31302:SF31">
    <property type="entry name" value="PHOSPHODIESTERASE YAEI"/>
    <property type="match status" value="1"/>
</dbReference>
<accession>A0ABP9X2X3</accession>
<reference evidence="5 6" key="1">
    <citation type="submission" date="2024-02" db="EMBL/GenBank/DDBJ databases">
        <title>Herpetosiphon gulosus NBRC 112829.</title>
        <authorList>
            <person name="Ichikawa N."/>
            <person name="Katano-Makiyama Y."/>
            <person name="Hidaka K."/>
        </authorList>
    </citation>
    <scope>NUCLEOTIDE SEQUENCE [LARGE SCALE GENOMIC DNA]</scope>
    <source>
        <strain evidence="5 6">NBRC 112829</strain>
    </source>
</reference>
<dbReference type="PANTHER" id="PTHR31302">
    <property type="entry name" value="TRANSMEMBRANE PROTEIN WITH METALLOPHOSPHOESTERASE DOMAIN-RELATED"/>
    <property type="match status" value="1"/>
</dbReference>
<gene>
    <name evidence="5" type="primary">cpdA_2</name>
    <name evidence="5" type="ORF">Hgul01_03572</name>
</gene>
<evidence type="ECO:0000256" key="2">
    <source>
        <dbReference type="ARBA" id="ARBA00022801"/>
    </source>
</evidence>
<dbReference type="SUPFAM" id="SSF56300">
    <property type="entry name" value="Metallo-dependent phosphatases"/>
    <property type="match status" value="1"/>
</dbReference>
<dbReference type="Proteomes" id="UP001428290">
    <property type="component" value="Unassembled WGS sequence"/>
</dbReference>
<keyword evidence="3" id="KW-0472">Membrane</keyword>
<dbReference type="EMBL" id="BAABRU010000013">
    <property type="protein sequence ID" value="GAA5529758.1"/>
    <property type="molecule type" value="Genomic_DNA"/>
</dbReference>
<evidence type="ECO:0000259" key="4">
    <source>
        <dbReference type="Pfam" id="PF00149"/>
    </source>
</evidence>
<dbReference type="CDD" id="cd07385">
    <property type="entry name" value="MPP_YkuE_C"/>
    <property type="match status" value="1"/>
</dbReference>
<keyword evidence="2" id="KW-0378">Hydrolase</keyword>
<keyword evidence="3" id="KW-0812">Transmembrane</keyword>
<keyword evidence="1" id="KW-0479">Metal-binding</keyword>
<name>A0ABP9X2X3_9CHLR</name>
<dbReference type="RefSeq" id="WP_345723355.1">
    <property type="nucleotide sequence ID" value="NZ_BAABRU010000013.1"/>
</dbReference>
<evidence type="ECO:0000256" key="1">
    <source>
        <dbReference type="ARBA" id="ARBA00022723"/>
    </source>
</evidence>
<dbReference type="Gene3D" id="3.60.21.10">
    <property type="match status" value="1"/>
</dbReference>
<proteinExistence type="predicted"/>
<protein>
    <submittedName>
        <fullName evidence="5">3',5'-cyclic adenosine monophosphate phosphodiesterase CpdA</fullName>
    </submittedName>
</protein>
<keyword evidence="3" id="KW-1133">Transmembrane helix</keyword>
<dbReference type="InterPro" id="IPR051158">
    <property type="entry name" value="Metallophosphoesterase_sf"/>
</dbReference>
<feature type="transmembrane region" description="Helical" evidence="3">
    <location>
        <begin position="62"/>
        <end position="81"/>
    </location>
</feature>
<evidence type="ECO:0000256" key="3">
    <source>
        <dbReference type="SAM" id="Phobius"/>
    </source>
</evidence>
<dbReference type="Pfam" id="PF00149">
    <property type="entry name" value="Metallophos"/>
    <property type="match status" value="1"/>
</dbReference>
<sequence>MIDDPFADLVAVPRGSKDIPNVSHVVYSRRWQYLGGVLGMLGLSSATALFASQPPRWAKPMLGSLLAAGVTATSLGVGNIWRLAVERHTLRLPRWLSTLNGFKIAHLSDLHLGPNYSQRVLRQALNAIKAWQPEIILLTGDFVNRPSDVGTLERMLTGIQAPLGVYACLGNHDYWDDPQLIARTLKKVGVEVLINQHRVVQWREQAIVIAGVADPWQADADLAQALHNAPTAPVVLLAHGPDFADIAAKQHVALQLSGHAHAGHINAPWLGPLVVPRWGEKYPHGQFRIDQCGLYVSRGLAGLPIRFGATPEVGLLTLIAA</sequence>
<evidence type="ECO:0000313" key="5">
    <source>
        <dbReference type="EMBL" id="GAA5529758.1"/>
    </source>
</evidence>